<evidence type="ECO:0000256" key="7">
    <source>
        <dbReference type="ARBA" id="ARBA00023170"/>
    </source>
</evidence>
<comment type="subcellular location">
    <subcellularLocation>
        <location evidence="1">Membrane</location>
        <topology evidence="1">Multi-pass membrane protein</topology>
    </subcellularLocation>
</comment>
<keyword evidence="2" id="KW-0716">Sensory transduction</keyword>
<dbReference type="GO" id="GO:0016020">
    <property type="term" value="C:membrane"/>
    <property type="evidence" value="ECO:0007669"/>
    <property type="project" value="UniProtKB-SubCell"/>
</dbReference>
<keyword evidence="5" id="KW-1133">Transmembrane helix</keyword>
<evidence type="ECO:0000256" key="1">
    <source>
        <dbReference type="ARBA" id="ARBA00004141"/>
    </source>
</evidence>
<organism evidence="9">
    <name type="scientific">Cacopsylla melanoneura</name>
    <dbReference type="NCBI Taxonomy" id="428564"/>
    <lineage>
        <taxon>Eukaryota</taxon>
        <taxon>Metazoa</taxon>
        <taxon>Ecdysozoa</taxon>
        <taxon>Arthropoda</taxon>
        <taxon>Hexapoda</taxon>
        <taxon>Insecta</taxon>
        <taxon>Pterygota</taxon>
        <taxon>Neoptera</taxon>
        <taxon>Paraneoptera</taxon>
        <taxon>Hemiptera</taxon>
        <taxon>Sternorrhyncha</taxon>
        <taxon>Psylloidea</taxon>
        <taxon>Psyllidae</taxon>
        <taxon>Psyllinae</taxon>
        <taxon>Cacopsylla</taxon>
    </lineage>
</organism>
<keyword evidence="3" id="KW-0812">Transmembrane</keyword>
<dbReference type="Pfam" id="PF02949">
    <property type="entry name" value="7tm_6"/>
    <property type="match status" value="1"/>
</dbReference>
<sequence>MTLISLCVYQLVAASSELSPMRYIKLLASFVGIMCEFYLICNSSEEADDCNMLLANAVKYSSWEKCNYRTRRDLRMMLRRVQCPNHLRFNQGLVVLSRVYFLKIVKVAYSFVNFMSSQAAMK</sequence>
<reference evidence="9" key="1">
    <citation type="submission" date="2021-05" db="EMBL/GenBank/DDBJ databases">
        <authorList>
            <person name="Alioto T."/>
            <person name="Alioto T."/>
            <person name="Gomez Garrido J."/>
        </authorList>
    </citation>
    <scope>NUCLEOTIDE SEQUENCE</scope>
</reference>
<protein>
    <submittedName>
        <fullName evidence="9">Uncharacterized protein</fullName>
    </submittedName>
</protein>
<dbReference type="EMBL" id="HBUF01070728">
    <property type="protein sequence ID" value="CAG6629423.1"/>
    <property type="molecule type" value="Transcribed_RNA"/>
</dbReference>
<keyword evidence="6" id="KW-0472">Membrane</keyword>
<dbReference type="GO" id="GO:0007165">
    <property type="term" value="P:signal transduction"/>
    <property type="evidence" value="ECO:0007669"/>
    <property type="project" value="UniProtKB-KW"/>
</dbReference>
<dbReference type="GO" id="GO:0005549">
    <property type="term" value="F:odorant binding"/>
    <property type="evidence" value="ECO:0007669"/>
    <property type="project" value="InterPro"/>
</dbReference>
<dbReference type="GO" id="GO:0004984">
    <property type="term" value="F:olfactory receptor activity"/>
    <property type="evidence" value="ECO:0007669"/>
    <property type="project" value="InterPro"/>
</dbReference>
<evidence type="ECO:0000256" key="4">
    <source>
        <dbReference type="ARBA" id="ARBA00022725"/>
    </source>
</evidence>
<name>A0A8D8VQ11_9HEMI</name>
<dbReference type="AlphaFoldDB" id="A0A8D8VQ11"/>
<proteinExistence type="predicted"/>
<evidence type="ECO:0000256" key="6">
    <source>
        <dbReference type="ARBA" id="ARBA00023136"/>
    </source>
</evidence>
<keyword evidence="7" id="KW-0675">Receptor</keyword>
<evidence type="ECO:0000256" key="2">
    <source>
        <dbReference type="ARBA" id="ARBA00022606"/>
    </source>
</evidence>
<dbReference type="InterPro" id="IPR004117">
    <property type="entry name" value="7tm6_olfct_rcpt"/>
</dbReference>
<evidence type="ECO:0000256" key="8">
    <source>
        <dbReference type="ARBA" id="ARBA00023224"/>
    </source>
</evidence>
<evidence type="ECO:0000256" key="5">
    <source>
        <dbReference type="ARBA" id="ARBA00022989"/>
    </source>
</evidence>
<dbReference type="EMBL" id="HBUF01070727">
    <property type="protein sequence ID" value="CAG6629420.1"/>
    <property type="molecule type" value="Transcribed_RNA"/>
</dbReference>
<evidence type="ECO:0000313" key="9">
    <source>
        <dbReference type="EMBL" id="CAG6629420.1"/>
    </source>
</evidence>
<keyword evidence="8" id="KW-0807">Transducer</keyword>
<accession>A0A8D8VQ11</accession>
<keyword evidence="4" id="KW-0552">Olfaction</keyword>
<evidence type="ECO:0000256" key="3">
    <source>
        <dbReference type="ARBA" id="ARBA00022692"/>
    </source>
</evidence>